<accession>A0A6N7XQC8</accession>
<dbReference type="Pfam" id="PF01863">
    <property type="entry name" value="YgjP-like"/>
    <property type="match status" value="1"/>
</dbReference>
<dbReference type="CDD" id="cd07344">
    <property type="entry name" value="M48_yhfN_like"/>
    <property type="match status" value="1"/>
</dbReference>
<dbReference type="EMBL" id="VUNC01000007">
    <property type="protein sequence ID" value="MST73184.1"/>
    <property type="molecule type" value="Genomic_DNA"/>
</dbReference>
<evidence type="ECO:0000313" key="2">
    <source>
        <dbReference type="EMBL" id="MST73184.1"/>
    </source>
</evidence>
<keyword evidence="3" id="KW-1185">Reference proteome</keyword>
<dbReference type="InterPro" id="IPR053136">
    <property type="entry name" value="UTP_pyrophosphatase-like"/>
</dbReference>
<name>A0A6N7XQC8_9ACTN</name>
<dbReference type="RefSeq" id="WP_154435826.1">
    <property type="nucleotide sequence ID" value="NZ_VUNC01000007.1"/>
</dbReference>
<sequence>MRRADIVVSERQGGHIRYTLRRGGVRRVNLRVRADGSVVVSAPTRARLSDVDAFVSSKESWIRMQQGRQSAARDREASRWQDGGKVRFLDEVLTVRLVLDTAATGARRTGDELLLSLPSSDNHTELARDLGRRWLARALSTELPSRFPPFEERLGVACNGWRVRYMRSRWGSCNVRTSVVTINAELASLPSTCLDSVVAHELCHLLEPSHNQRFHELLDSAYPSWREARNILNATLPQG</sequence>
<dbReference type="InterPro" id="IPR002725">
    <property type="entry name" value="YgjP-like_metallopeptidase"/>
</dbReference>
<gene>
    <name evidence="2" type="ORF">FYJ68_08715</name>
</gene>
<organism evidence="2 3">
    <name type="scientific">Olsenella porci</name>
    <dbReference type="NCBI Taxonomy" id="2652279"/>
    <lineage>
        <taxon>Bacteria</taxon>
        <taxon>Bacillati</taxon>
        <taxon>Actinomycetota</taxon>
        <taxon>Coriobacteriia</taxon>
        <taxon>Coriobacteriales</taxon>
        <taxon>Atopobiaceae</taxon>
        <taxon>Olsenella</taxon>
    </lineage>
</organism>
<dbReference type="PANTHER" id="PTHR30399">
    <property type="entry name" value="UNCHARACTERIZED PROTEIN YGJP"/>
    <property type="match status" value="1"/>
</dbReference>
<dbReference type="AlphaFoldDB" id="A0A6N7XQC8"/>
<comment type="caution">
    <text evidence="2">The sequence shown here is derived from an EMBL/GenBank/DDBJ whole genome shotgun (WGS) entry which is preliminary data.</text>
</comment>
<dbReference type="PANTHER" id="PTHR30399:SF1">
    <property type="entry name" value="UTP PYROPHOSPHATASE"/>
    <property type="match status" value="1"/>
</dbReference>
<dbReference type="Gene3D" id="3.30.2010.10">
    <property type="entry name" value="Metalloproteases ('zincins'), catalytic domain"/>
    <property type="match status" value="1"/>
</dbReference>
<proteinExistence type="predicted"/>
<feature type="domain" description="YgjP-like metallopeptidase" evidence="1">
    <location>
        <begin position="26"/>
        <end position="234"/>
    </location>
</feature>
<protein>
    <submittedName>
        <fullName evidence="2">M48 family metallopeptidase</fullName>
    </submittedName>
</protein>
<reference evidence="2 3" key="1">
    <citation type="submission" date="2019-08" db="EMBL/GenBank/DDBJ databases">
        <title>In-depth cultivation of the pig gut microbiome towards novel bacterial diversity and tailored functional studies.</title>
        <authorList>
            <person name="Wylensek D."/>
            <person name="Hitch T.C.A."/>
            <person name="Clavel T."/>
        </authorList>
    </citation>
    <scope>NUCLEOTIDE SEQUENCE [LARGE SCALE GENOMIC DNA]</scope>
    <source>
        <strain evidence="2 3">CA-Schmier-601-WT-1</strain>
    </source>
</reference>
<dbReference type="Proteomes" id="UP000469325">
    <property type="component" value="Unassembled WGS sequence"/>
</dbReference>
<evidence type="ECO:0000313" key="3">
    <source>
        <dbReference type="Proteomes" id="UP000469325"/>
    </source>
</evidence>
<evidence type="ECO:0000259" key="1">
    <source>
        <dbReference type="Pfam" id="PF01863"/>
    </source>
</evidence>